<keyword evidence="1" id="KW-0732">Signal</keyword>
<accession>A0A2M4DAM2</accession>
<protein>
    <submittedName>
        <fullName evidence="2">Putative secreted protein</fullName>
    </submittedName>
</protein>
<feature type="chain" id="PRO_5014792197" evidence="1">
    <location>
        <begin position="19"/>
        <end position="77"/>
    </location>
</feature>
<organism evidence="2">
    <name type="scientific">Anopheles darlingi</name>
    <name type="common">Mosquito</name>
    <dbReference type="NCBI Taxonomy" id="43151"/>
    <lineage>
        <taxon>Eukaryota</taxon>
        <taxon>Metazoa</taxon>
        <taxon>Ecdysozoa</taxon>
        <taxon>Arthropoda</taxon>
        <taxon>Hexapoda</taxon>
        <taxon>Insecta</taxon>
        <taxon>Pterygota</taxon>
        <taxon>Neoptera</taxon>
        <taxon>Endopterygota</taxon>
        <taxon>Diptera</taxon>
        <taxon>Nematocera</taxon>
        <taxon>Culicoidea</taxon>
        <taxon>Culicidae</taxon>
        <taxon>Anophelinae</taxon>
        <taxon>Anopheles</taxon>
    </lineage>
</organism>
<reference evidence="2" key="1">
    <citation type="submission" date="2018-01" db="EMBL/GenBank/DDBJ databases">
        <title>An insight into the sialome of Amazonian anophelines.</title>
        <authorList>
            <person name="Ribeiro J.M."/>
            <person name="Scarpassa V."/>
            <person name="Calvo E."/>
        </authorList>
    </citation>
    <scope>NUCLEOTIDE SEQUENCE</scope>
</reference>
<dbReference type="EMBL" id="GGFL01010456">
    <property type="protein sequence ID" value="MBW74634.1"/>
    <property type="molecule type" value="Transcribed_RNA"/>
</dbReference>
<name>A0A2M4DAM2_ANODA</name>
<feature type="signal peptide" evidence="1">
    <location>
        <begin position="1"/>
        <end position="18"/>
    </location>
</feature>
<dbReference type="AlphaFoldDB" id="A0A2M4DAM2"/>
<proteinExistence type="predicted"/>
<evidence type="ECO:0000256" key="1">
    <source>
        <dbReference type="SAM" id="SignalP"/>
    </source>
</evidence>
<sequence>MLFESFLVLMMFPPFLLPNYNACGSGSRSRWHRDRFTPFSGPIRQSLVCPTPPPAVYNAIDVSMDTMLLFVVTDLIR</sequence>
<evidence type="ECO:0000313" key="2">
    <source>
        <dbReference type="EMBL" id="MBW74634.1"/>
    </source>
</evidence>